<keyword evidence="8" id="KW-1185">Reference proteome</keyword>
<dbReference type="EMBL" id="KZ819323">
    <property type="protein sequence ID" value="PWN22442.1"/>
    <property type="molecule type" value="Genomic_DNA"/>
</dbReference>
<evidence type="ECO:0000259" key="6">
    <source>
        <dbReference type="SMART" id="SM00849"/>
    </source>
</evidence>
<keyword evidence="4 7" id="KW-0378">Hydrolase</keyword>
<dbReference type="OrthoDB" id="10250730at2759"/>
<dbReference type="PANTHER" id="PTHR42978">
    <property type="entry name" value="QUORUM-QUENCHING LACTONASE YTNP-RELATED-RELATED"/>
    <property type="match status" value="1"/>
</dbReference>
<evidence type="ECO:0000256" key="5">
    <source>
        <dbReference type="ARBA" id="ARBA00022833"/>
    </source>
</evidence>
<dbReference type="InterPro" id="IPR051013">
    <property type="entry name" value="MBL_superfamily_lactonases"/>
</dbReference>
<dbReference type="InterPro" id="IPR036866">
    <property type="entry name" value="RibonucZ/Hydroxyglut_hydro"/>
</dbReference>
<evidence type="ECO:0000256" key="3">
    <source>
        <dbReference type="ARBA" id="ARBA00022723"/>
    </source>
</evidence>
<evidence type="ECO:0000256" key="2">
    <source>
        <dbReference type="ARBA" id="ARBA00007749"/>
    </source>
</evidence>
<dbReference type="CDD" id="cd07729">
    <property type="entry name" value="AHL_lactonase_MBL-fold"/>
    <property type="match status" value="1"/>
</dbReference>
<dbReference type="Proteomes" id="UP000245942">
    <property type="component" value="Unassembled WGS sequence"/>
</dbReference>
<evidence type="ECO:0000313" key="7">
    <source>
        <dbReference type="EMBL" id="PWN22442.1"/>
    </source>
</evidence>
<evidence type="ECO:0000313" key="8">
    <source>
        <dbReference type="Proteomes" id="UP000245942"/>
    </source>
</evidence>
<protein>
    <submittedName>
        <fullName evidence="7">Metallo-hydrolase/oxidoreductase</fullName>
    </submittedName>
</protein>
<dbReference type="AlphaFoldDB" id="A0A316UBA4"/>
<dbReference type="RefSeq" id="XP_025349602.1">
    <property type="nucleotide sequence ID" value="XM_025491988.1"/>
</dbReference>
<comment type="cofactor">
    <cofactor evidence="1">
        <name>Zn(2+)</name>
        <dbReference type="ChEBI" id="CHEBI:29105"/>
    </cofactor>
</comment>
<comment type="similarity">
    <text evidence="2">Belongs to the metallo-beta-lactamase superfamily.</text>
</comment>
<dbReference type="Gene3D" id="3.60.15.10">
    <property type="entry name" value="Ribonuclease Z/Hydroxyacylglutathione hydrolase-like"/>
    <property type="match status" value="1"/>
</dbReference>
<keyword evidence="3" id="KW-0479">Metal-binding</keyword>
<dbReference type="Pfam" id="PF00753">
    <property type="entry name" value="Lactamase_B"/>
    <property type="match status" value="1"/>
</dbReference>
<dbReference type="SUPFAM" id="SSF56281">
    <property type="entry name" value="Metallo-hydrolase/oxidoreductase"/>
    <property type="match status" value="1"/>
</dbReference>
<dbReference type="GO" id="GO:0016787">
    <property type="term" value="F:hydrolase activity"/>
    <property type="evidence" value="ECO:0007669"/>
    <property type="project" value="UniProtKB-KW"/>
</dbReference>
<gene>
    <name evidence="7" type="ORF">BCV69DRAFT_281437</name>
</gene>
<accession>A0A316UBA4</accession>
<sequence length="207" mass="23245">MDTGCGRNIVETWGPVADVFAPEQGGEEYELDTAIKNLGYDIKDVKKVIMGHLHLDHAGGLTYFTGTDTEIWVHKIELENAFYSAATKADSAVYMAHYLQLSLNWKCFTGQTYDFAPGLTIHHLPGHCLGLCGLQVNLQDTGTLIFLNDHAHIQENYDGSPPGWLVRDYQAWFESNQRIKKLQKTTAAQVFPGHDLMVSKLYGKVWQ</sequence>
<feature type="domain" description="Metallo-beta-lactamase" evidence="6">
    <location>
        <begin position="6"/>
        <end position="194"/>
    </location>
</feature>
<dbReference type="PANTHER" id="PTHR42978:SF2">
    <property type="entry name" value="102 KBASES UNSTABLE REGION: FROM 1 TO 119443"/>
    <property type="match status" value="1"/>
</dbReference>
<proteinExistence type="inferred from homology"/>
<dbReference type="STRING" id="1684307.A0A316UBA4"/>
<reference evidence="7 8" key="1">
    <citation type="journal article" date="2018" name="Mol. Biol. Evol.">
        <title>Broad Genomic Sampling Reveals a Smut Pathogenic Ancestry of the Fungal Clade Ustilaginomycotina.</title>
        <authorList>
            <person name="Kijpornyongpan T."/>
            <person name="Mondo S.J."/>
            <person name="Barry K."/>
            <person name="Sandor L."/>
            <person name="Lee J."/>
            <person name="Lipzen A."/>
            <person name="Pangilinan J."/>
            <person name="LaButti K."/>
            <person name="Hainaut M."/>
            <person name="Henrissat B."/>
            <person name="Grigoriev I.V."/>
            <person name="Spatafora J.W."/>
            <person name="Aime M.C."/>
        </authorList>
    </citation>
    <scope>NUCLEOTIDE SEQUENCE [LARGE SCALE GENOMIC DNA]</scope>
    <source>
        <strain evidence="7 8">MCA 4718</strain>
    </source>
</reference>
<dbReference type="SMART" id="SM00849">
    <property type="entry name" value="Lactamase_B"/>
    <property type="match status" value="1"/>
</dbReference>
<dbReference type="GeneID" id="37013722"/>
<dbReference type="InterPro" id="IPR001279">
    <property type="entry name" value="Metallo-B-lactamas"/>
</dbReference>
<evidence type="ECO:0000256" key="1">
    <source>
        <dbReference type="ARBA" id="ARBA00001947"/>
    </source>
</evidence>
<name>A0A316UBA4_9BASI</name>
<keyword evidence="5" id="KW-0862">Zinc</keyword>
<organism evidence="7 8">
    <name type="scientific">Pseudomicrostroma glucosiphilum</name>
    <dbReference type="NCBI Taxonomy" id="1684307"/>
    <lineage>
        <taxon>Eukaryota</taxon>
        <taxon>Fungi</taxon>
        <taxon>Dikarya</taxon>
        <taxon>Basidiomycota</taxon>
        <taxon>Ustilaginomycotina</taxon>
        <taxon>Exobasidiomycetes</taxon>
        <taxon>Microstromatales</taxon>
        <taxon>Microstromatales incertae sedis</taxon>
        <taxon>Pseudomicrostroma</taxon>
    </lineage>
</organism>
<dbReference type="GO" id="GO:0046872">
    <property type="term" value="F:metal ion binding"/>
    <property type="evidence" value="ECO:0007669"/>
    <property type="project" value="UniProtKB-KW"/>
</dbReference>
<evidence type="ECO:0000256" key="4">
    <source>
        <dbReference type="ARBA" id="ARBA00022801"/>
    </source>
</evidence>